<dbReference type="PANTHER" id="PTHR34700:SF4">
    <property type="entry name" value="PHAGE-LIKE ELEMENT PBSX PROTEIN XKDP"/>
    <property type="match status" value="1"/>
</dbReference>
<dbReference type="InterPro" id="IPR036779">
    <property type="entry name" value="LysM_dom_sf"/>
</dbReference>
<accession>A0A0W0XH42</accession>
<gene>
    <name evidence="3" type="ORF">Loak_0460</name>
</gene>
<dbReference type="AlphaFoldDB" id="A0A0W0XH42"/>
<evidence type="ECO:0000313" key="4">
    <source>
        <dbReference type="Proteomes" id="UP000054858"/>
    </source>
</evidence>
<dbReference type="Pfam" id="PF01476">
    <property type="entry name" value="LysM"/>
    <property type="match status" value="1"/>
</dbReference>
<proteinExistence type="predicted"/>
<sequence>MRYVMFFLGLMLSVSAQALTLRPDAPKQYVVQSGDTLWEIANRYLAHPWEWKSLWHANPQIKNPNRLYPGAVLELHFYQQNPYLKVLSNGTIKLSPYMRPMPLDDAIPPIPLSDIKPFLDASLVLDKDSLLNAPYIVAFTTEHLLGGQGDEIYVKNLCPPTPPPGTTFSYGIYRPCGEYIDPETKCFLGYKAILVGYAELLRRGDPATVLLTDIMQGVELNDRVMPNNHPEFALSFEPKAPNHPVNGAIIDLPGDYSQGAVGLVVVLNRGKDAGLQAGDVLGVFSRSRMVPDPQCPPSCVQLPPERLGEVMVFRTFTHTSFALVVRSIRAVQPMDIVTNP</sequence>
<protein>
    <submittedName>
        <fullName evidence="3">LysM domain-containing protein</fullName>
    </submittedName>
</protein>
<dbReference type="InterPro" id="IPR018392">
    <property type="entry name" value="LysM"/>
</dbReference>
<dbReference type="SUPFAM" id="SSF54106">
    <property type="entry name" value="LysM domain"/>
    <property type="match status" value="1"/>
</dbReference>
<organism evidence="3 4">
    <name type="scientific">Legionella oakridgensis</name>
    <dbReference type="NCBI Taxonomy" id="29423"/>
    <lineage>
        <taxon>Bacteria</taxon>
        <taxon>Pseudomonadati</taxon>
        <taxon>Pseudomonadota</taxon>
        <taxon>Gammaproteobacteria</taxon>
        <taxon>Legionellales</taxon>
        <taxon>Legionellaceae</taxon>
        <taxon>Legionella</taxon>
    </lineage>
</organism>
<dbReference type="RefSeq" id="WP_025385029.1">
    <property type="nucleotide sequence ID" value="NZ_LCUA01000006.1"/>
</dbReference>
<dbReference type="PATRIC" id="fig|29423.5.peg.475"/>
<feature type="signal peptide" evidence="1">
    <location>
        <begin position="1"/>
        <end position="18"/>
    </location>
</feature>
<dbReference type="PANTHER" id="PTHR34700">
    <property type="entry name" value="POTASSIUM BINDING PROTEIN KBP"/>
    <property type="match status" value="1"/>
</dbReference>
<evidence type="ECO:0000259" key="2">
    <source>
        <dbReference type="PROSITE" id="PS51782"/>
    </source>
</evidence>
<keyword evidence="1" id="KW-0732">Signal</keyword>
<feature type="chain" id="PRO_5006916523" evidence="1">
    <location>
        <begin position="19"/>
        <end position="340"/>
    </location>
</feature>
<reference evidence="3 4" key="1">
    <citation type="submission" date="2015-11" db="EMBL/GenBank/DDBJ databases">
        <title>Genomic analysis of 38 Legionella species identifies large and diverse effector repertoires.</title>
        <authorList>
            <person name="Burstein D."/>
            <person name="Amaro F."/>
            <person name="Zusman T."/>
            <person name="Lifshitz Z."/>
            <person name="Cohen O."/>
            <person name="Gilbert J.A."/>
            <person name="Pupko T."/>
            <person name="Shuman H.A."/>
            <person name="Segal G."/>
        </authorList>
    </citation>
    <scope>NUCLEOTIDE SEQUENCE [LARGE SCALE GENOMIC DNA]</scope>
    <source>
        <strain evidence="3 4">Oak Ridge-10</strain>
    </source>
</reference>
<dbReference type="SMART" id="SM00257">
    <property type="entry name" value="LysM"/>
    <property type="match status" value="1"/>
</dbReference>
<evidence type="ECO:0000256" key="1">
    <source>
        <dbReference type="SAM" id="SignalP"/>
    </source>
</evidence>
<dbReference type="Proteomes" id="UP000054858">
    <property type="component" value="Unassembled WGS sequence"/>
</dbReference>
<dbReference type="CDD" id="cd00118">
    <property type="entry name" value="LysM"/>
    <property type="match status" value="1"/>
</dbReference>
<dbReference type="InterPro" id="IPR052196">
    <property type="entry name" value="Bact_Kbp"/>
</dbReference>
<dbReference type="PROSITE" id="PS51782">
    <property type="entry name" value="LYSM"/>
    <property type="match status" value="1"/>
</dbReference>
<dbReference type="EMBL" id="LNYP01000006">
    <property type="protein sequence ID" value="KTD43910.1"/>
    <property type="molecule type" value="Genomic_DNA"/>
</dbReference>
<name>A0A0W0XH42_9GAMM</name>
<feature type="domain" description="LysM" evidence="2">
    <location>
        <begin position="27"/>
        <end position="75"/>
    </location>
</feature>
<comment type="caution">
    <text evidence="3">The sequence shown here is derived from an EMBL/GenBank/DDBJ whole genome shotgun (WGS) entry which is preliminary data.</text>
</comment>
<dbReference type="Gene3D" id="3.10.350.10">
    <property type="entry name" value="LysM domain"/>
    <property type="match status" value="1"/>
</dbReference>
<evidence type="ECO:0000313" key="3">
    <source>
        <dbReference type="EMBL" id="KTD43910.1"/>
    </source>
</evidence>